<dbReference type="InterPro" id="IPR019138">
    <property type="entry name" value="De-etiolated_protein_1_Det1"/>
</dbReference>
<reference evidence="1" key="1">
    <citation type="submission" date="2020-05" db="EMBL/GenBank/DDBJ databases">
        <title>Phylogenomic resolution of chytrid fungi.</title>
        <authorList>
            <person name="Stajich J.E."/>
            <person name="Amses K."/>
            <person name="Simmons R."/>
            <person name="Seto K."/>
            <person name="Myers J."/>
            <person name="Bonds A."/>
            <person name="Quandt C.A."/>
            <person name="Barry K."/>
            <person name="Liu P."/>
            <person name="Grigoriev I."/>
            <person name="Longcore J.E."/>
            <person name="James T.Y."/>
        </authorList>
    </citation>
    <scope>NUCLEOTIDE SEQUENCE</scope>
    <source>
        <strain evidence="1">JEL0513</strain>
    </source>
</reference>
<dbReference type="GO" id="GO:0005634">
    <property type="term" value="C:nucleus"/>
    <property type="evidence" value="ECO:0007669"/>
    <property type="project" value="TreeGrafter"/>
</dbReference>
<dbReference type="GO" id="GO:0032436">
    <property type="term" value="P:positive regulation of proteasomal ubiquitin-dependent protein catabolic process"/>
    <property type="evidence" value="ECO:0007669"/>
    <property type="project" value="TreeGrafter"/>
</dbReference>
<evidence type="ECO:0000313" key="1">
    <source>
        <dbReference type="EMBL" id="KAJ3099622.1"/>
    </source>
</evidence>
<proteinExistence type="predicted"/>
<comment type="caution">
    <text evidence="1">The sequence shown here is derived from an EMBL/GenBank/DDBJ whole genome shotgun (WGS) entry which is preliminary data.</text>
</comment>
<organism evidence="1 2">
    <name type="scientific">Physocladia obscura</name>
    <dbReference type="NCBI Taxonomy" id="109957"/>
    <lineage>
        <taxon>Eukaryota</taxon>
        <taxon>Fungi</taxon>
        <taxon>Fungi incertae sedis</taxon>
        <taxon>Chytridiomycota</taxon>
        <taxon>Chytridiomycota incertae sedis</taxon>
        <taxon>Chytridiomycetes</taxon>
        <taxon>Chytridiales</taxon>
        <taxon>Chytriomycetaceae</taxon>
        <taxon>Physocladia</taxon>
    </lineage>
</organism>
<gene>
    <name evidence="1" type="primary">DET1_1</name>
    <name evidence="1" type="ORF">HK100_004858</name>
</gene>
<dbReference type="GO" id="GO:0016567">
    <property type="term" value="P:protein ubiquitination"/>
    <property type="evidence" value="ECO:0007669"/>
    <property type="project" value="TreeGrafter"/>
</dbReference>
<accession>A0AAD5X9P5</accession>
<evidence type="ECO:0000313" key="2">
    <source>
        <dbReference type="Proteomes" id="UP001211907"/>
    </source>
</evidence>
<dbReference type="EMBL" id="JADGJH010002337">
    <property type="protein sequence ID" value="KAJ3099622.1"/>
    <property type="molecule type" value="Genomic_DNA"/>
</dbReference>
<dbReference type="GO" id="GO:0031461">
    <property type="term" value="C:cullin-RING ubiquitin ligase complex"/>
    <property type="evidence" value="ECO:0007669"/>
    <property type="project" value="TreeGrafter"/>
</dbReference>
<dbReference type="GO" id="GO:1990756">
    <property type="term" value="F:ubiquitin-like ligase-substrate adaptor activity"/>
    <property type="evidence" value="ECO:0007669"/>
    <property type="project" value="TreeGrafter"/>
</dbReference>
<protein>
    <submittedName>
        <fullName evidence="1">Acid phosphatase det1</fullName>
    </submittedName>
</protein>
<dbReference type="PANTHER" id="PTHR13374">
    <property type="entry name" value="DET1 HOMOLOG DE-ETIOLATED-1 HOMOLOG"/>
    <property type="match status" value="1"/>
</dbReference>
<dbReference type="PANTHER" id="PTHR13374:SF3">
    <property type="entry name" value="DET1 HOMOLOG"/>
    <property type="match status" value="1"/>
</dbReference>
<keyword evidence="2" id="KW-1185">Reference proteome</keyword>
<sequence length="288" mass="32281">MANTDLLAVRFGIPGISPRPRVVLSPISGTIRVAPIGGISPPPPPLPLLQSQEVLDPKTVKPLSGLKQRLLAFLYRQAVENGTQSAMRHYYMTFEQFASLVMWRIQFIDESTILIKFGGVEASVGRALEPPTSQTVFFAIYNLETTRITAVFDNMSHEFLELFESFPQLRGFCEMGGGAMNFITTGSNNMHAREFVKKQLYSVRKAKNGGVSQAVKRVFAAIPPNPQMYIESPYLDQVLFNYDESVINNINRPKPLSGEFAVKFWDRQTRSIRFKIDPFPANGTSRAK</sequence>
<name>A0AAD5X9P5_9FUNG</name>
<dbReference type="AlphaFoldDB" id="A0AAD5X9P5"/>
<dbReference type="Pfam" id="PF09737">
    <property type="entry name" value="Det1"/>
    <property type="match status" value="1"/>
</dbReference>
<dbReference type="Proteomes" id="UP001211907">
    <property type="component" value="Unassembled WGS sequence"/>
</dbReference>
<dbReference type="GO" id="GO:0031625">
    <property type="term" value="F:ubiquitin protein ligase binding"/>
    <property type="evidence" value="ECO:0007669"/>
    <property type="project" value="TreeGrafter"/>
</dbReference>